<evidence type="ECO:0000256" key="1">
    <source>
        <dbReference type="ARBA" id="ARBA00004571"/>
    </source>
</evidence>
<evidence type="ECO:0000313" key="11">
    <source>
        <dbReference type="Proteomes" id="UP000266441"/>
    </source>
</evidence>
<dbReference type="InterPro" id="IPR023997">
    <property type="entry name" value="TonB-dep_OMP_SusC/RagA_CS"/>
</dbReference>
<accession>A0A399D5M8</accession>
<protein>
    <submittedName>
        <fullName evidence="10">SusC/RagA family TonB-linked outer membrane protein</fullName>
    </submittedName>
</protein>
<organism evidence="10 11">
    <name type="scientific">Mariniphaga sediminis</name>
    <dbReference type="NCBI Taxonomy" id="1628158"/>
    <lineage>
        <taxon>Bacteria</taxon>
        <taxon>Pseudomonadati</taxon>
        <taxon>Bacteroidota</taxon>
        <taxon>Bacteroidia</taxon>
        <taxon>Marinilabiliales</taxon>
        <taxon>Prolixibacteraceae</taxon>
        <taxon>Mariniphaga</taxon>
    </lineage>
</organism>
<comment type="caution">
    <text evidence="10">The sequence shown here is derived from an EMBL/GenBank/DDBJ whole genome shotgun (WGS) entry which is preliminary data.</text>
</comment>
<dbReference type="InterPro" id="IPR036942">
    <property type="entry name" value="Beta-barrel_TonB_sf"/>
</dbReference>
<gene>
    <name evidence="10" type="ORF">D1164_00515</name>
</gene>
<keyword evidence="6 7" id="KW-0998">Cell outer membrane</keyword>
<dbReference type="Pfam" id="PF13715">
    <property type="entry name" value="CarbopepD_reg_2"/>
    <property type="match status" value="1"/>
</dbReference>
<feature type="domain" description="TonB-dependent receptor plug" evidence="9">
    <location>
        <begin position="227"/>
        <end position="334"/>
    </location>
</feature>
<keyword evidence="4 7" id="KW-0812">Transmembrane</keyword>
<comment type="similarity">
    <text evidence="7">Belongs to the TonB-dependent receptor family.</text>
</comment>
<dbReference type="Gene3D" id="2.60.40.1120">
    <property type="entry name" value="Carboxypeptidase-like, regulatory domain"/>
    <property type="match status" value="1"/>
</dbReference>
<dbReference type="InterPro" id="IPR023996">
    <property type="entry name" value="TonB-dep_OMP_SusC/RagA"/>
</dbReference>
<dbReference type="InterPro" id="IPR039426">
    <property type="entry name" value="TonB-dep_rcpt-like"/>
</dbReference>
<dbReference type="InterPro" id="IPR012910">
    <property type="entry name" value="Plug_dom"/>
</dbReference>
<sequence length="1121" mass="123595">MKKMIDLFGNAKVPGLKKLLRLMKLTAFFILISLGSVLATKTYSQSKTLTLHMENTTVKAVLSEIESQSEFRIMYSGKFIDVDREVTVNVERKKIETVLNLLFDGTDVGYTVKDRFIVLVTPELIAEGTFAVLQQHTVSGKVTDVNNQPLPGVTVVVKGTTQGTVTNADGEYILANIPENATLLFSFVGMRTEEMVVGNQTVVNMKMTEETIGLEEVVAVGYGSQKKVNLTGSVASITSEQLEKRTVTKASQILAGQMSGISVRQLSGNPGNNGASLLIRGRGTFSGAGTSPLVLVDGIESSLDNIDPNDIANISILKDAASAAIYGSKAANGVILVETKKGVSGEPVFSYQTFVGKQKPTMLPEMVNSWEYAQILNEAQVNMGGSRRYTDEEIQKFKSGSDPLNYPNFDHIGYLFDSGSGVETKHNVSMRGGTKGTQYLFSAGYYDQQGLIKNNGADRFDIRLNLNTELRENLKFSVKLAGNKYKEQEPSSPYSAGVGMIVRGAMRNSNTILGVHPDGYYGRNETLHPEADLNSKSFVKSGSSYFYGNVDLVWEITKDLSVRGQAGYTYGVSDYKFFVATQQITPDYGIGVNSLNNSWSKNDALTLQSVIEYNKVVNNHTFHLLGGISGQAYDYRYIAAYRNKFPNNEIHEIDAGSTAQGTQNGTGSQSSLLSYFGRANYNFGSKYLFEANFRYDGSSRFPEGNRWGLFPSFSAAWRVSEEGFFQDAVSWLDNFKLRASWGELGNQSIGNYPYQDLVALGQNYPFGNELSAGAAVTTIANKEITWETTKIIDVGIDLGFFDNKLAFTADYFQKNTFDILYNVSVSRMLGASPSSTNAGEVKNTGWDFDLSYKNSVGDFYYGVSAIFSVVHNEVVKLYGDLEEDINSGLFVGHPIGSSYGYTSDGLFVTDQEVAAYADQPYPVIANAGGIKFVDISGPDGTPDGKVTSAYDRQVIGQPLPITTYAFTLNGGYKNFDFNILLQGEGGRNSMVSIDHFFPLDNNGNVQRDAYENRWTAENPDPNAIYPKIMITGTDFYRNNLVDYWFRDASFIRLKNVQIGYTLPESILNKTFLDRVRIYVTGENLFTLTGYYKDWDPEMSTGGSTRFYPLSKLYVAGINIDF</sequence>
<evidence type="ECO:0000256" key="3">
    <source>
        <dbReference type="ARBA" id="ARBA00022452"/>
    </source>
</evidence>
<dbReference type="PROSITE" id="PS52016">
    <property type="entry name" value="TONB_DEPENDENT_REC_3"/>
    <property type="match status" value="1"/>
</dbReference>
<evidence type="ECO:0000259" key="8">
    <source>
        <dbReference type="Pfam" id="PF07660"/>
    </source>
</evidence>
<name>A0A399D5M8_9BACT</name>
<evidence type="ECO:0000256" key="2">
    <source>
        <dbReference type="ARBA" id="ARBA00022448"/>
    </source>
</evidence>
<dbReference type="Proteomes" id="UP000266441">
    <property type="component" value="Unassembled WGS sequence"/>
</dbReference>
<feature type="domain" description="Secretin/TonB short N-terminal" evidence="8">
    <location>
        <begin position="75"/>
        <end position="120"/>
    </location>
</feature>
<dbReference type="Pfam" id="PF07660">
    <property type="entry name" value="STN"/>
    <property type="match status" value="1"/>
</dbReference>
<evidence type="ECO:0000259" key="9">
    <source>
        <dbReference type="Pfam" id="PF07715"/>
    </source>
</evidence>
<dbReference type="InterPro" id="IPR008969">
    <property type="entry name" value="CarboxyPept-like_regulatory"/>
</dbReference>
<keyword evidence="3 7" id="KW-1134">Transmembrane beta strand</keyword>
<proteinExistence type="inferred from homology"/>
<dbReference type="Pfam" id="PF07715">
    <property type="entry name" value="Plug"/>
    <property type="match status" value="1"/>
</dbReference>
<keyword evidence="11" id="KW-1185">Reference proteome</keyword>
<dbReference type="NCBIfam" id="TIGR04057">
    <property type="entry name" value="SusC_RagA_signa"/>
    <property type="match status" value="1"/>
</dbReference>
<dbReference type="EMBL" id="QWET01000001">
    <property type="protein sequence ID" value="RIH66949.1"/>
    <property type="molecule type" value="Genomic_DNA"/>
</dbReference>
<evidence type="ECO:0000256" key="6">
    <source>
        <dbReference type="ARBA" id="ARBA00023237"/>
    </source>
</evidence>
<dbReference type="Gene3D" id="2.170.130.10">
    <property type="entry name" value="TonB-dependent receptor, plug domain"/>
    <property type="match status" value="1"/>
</dbReference>
<dbReference type="GO" id="GO:0009279">
    <property type="term" value="C:cell outer membrane"/>
    <property type="evidence" value="ECO:0007669"/>
    <property type="project" value="UniProtKB-SubCell"/>
</dbReference>
<dbReference type="RefSeq" id="WP_119347975.1">
    <property type="nucleotide sequence ID" value="NZ_QWET01000001.1"/>
</dbReference>
<dbReference type="AlphaFoldDB" id="A0A399D5M8"/>
<evidence type="ECO:0000256" key="5">
    <source>
        <dbReference type="ARBA" id="ARBA00023136"/>
    </source>
</evidence>
<dbReference type="InterPro" id="IPR037066">
    <property type="entry name" value="Plug_dom_sf"/>
</dbReference>
<dbReference type="OrthoDB" id="9768177at2"/>
<dbReference type="SUPFAM" id="SSF49464">
    <property type="entry name" value="Carboxypeptidase regulatory domain-like"/>
    <property type="match status" value="1"/>
</dbReference>
<keyword evidence="2 7" id="KW-0813">Transport</keyword>
<dbReference type="NCBIfam" id="TIGR04056">
    <property type="entry name" value="OMP_RagA_SusC"/>
    <property type="match status" value="1"/>
</dbReference>
<dbReference type="FunFam" id="2.170.130.10:FF:000003">
    <property type="entry name" value="SusC/RagA family TonB-linked outer membrane protein"/>
    <property type="match status" value="1"/>
</dbReference>
<reference evidence="10 11" key="1">
    <citation type="journal article" date="2015" name="Int. J. Syst. Evol. Microbiol.">
        <title>Mariniphaga sediminis sp. nov., isolated from coastal sediment.</title>
        <authorList>
            <person name="Wang F.Q."/>
            <person name="Shen Q.Y."/>
            <person name="Chen G.J."/>
            <person name="Du Z.J."/>
        </authorList>
    </citation>
    <scope>NUCLEOTIDE SEQUENCE [LARGE SCALE GENOMIC DNA]</scope>
    <source>
        <strain evidence="10 11">SY21</strain>
    </source>
</reference>
<keyword evidence="5 7" id="KW-0472">Membrane</keyword>
<dbReference type="SUPFAM" id="SSF56935">
    <property type="entry name" value="Porins"/>
    <property type="match status" value="1"/>
</dbReference>
<dbReference type="Gene3D" id="2.40.170.20">
    <property type="entry name" value="TonB-dependent receptor, beta-barrel domain"/>
    <property type="match status" value="1"/>
</dbReference>
<evidence type="ECO:0000256" key="7">
    <source>
        <dbReference type="PROSITE-ProRule" id="PRU01360"/>
    </source>
</evidence>
<evidence type="ECO:0000256" key="4">
    <source>
        <dbReference type="ARBA" id="ARBA00022692"/>
    </source>
</evidence>
<evidence type="ECO:0000313" key="10">
    <source>
        <dbReference type="EMBL" id="RIH66949.1"/>
    </source>
</evidence>
<comment type="subcellular location">
    <subcellularLocation>
        <location evidence="1 7">Cell outer membrane</location>
        <topology evidence="1 7">Multi-pass membrane protein</topology>
    </subcellularLocation>
</comment>
<dbReference type="InterPro" id="IPR011662">
    <property type="entry name" value="Secretin/TonB_short_N"/>
</dbReference>